<keyword evidence="8" id="KW-0547">Nucleotide-binding</keyword>
<evidence type="ECO:0000256" key="11">
    <source>
        <dbReference type="ARBA" id="ARBA00023136"/>
    </source>
</evidence>
<keyword evidence="10 13" id="KW-1133">Transmembrane helix</keyword>
<keyword evidence="16" id="KW-1185">Reference proteome</keyword>
<gene>
    <name evidence="15" type="ORF">CYCCA115_LOCUS23466</name>
</gene>
<protein>
    <recommendedName>
        <fullName evidence="4">N-acetylgalactosaminide beta-1,3-galactosyltransferase</fullName>
        <ecNumber evidence="4">2.4.1.122</ecNumber>
    </recommendedName>
</protein>
<feature type="region of interest" description="Disordered" evidence="12">
    <location>
        <begin position="38"/>
        <end position="75"/>
    </location>
</feature>
<dbReference type="GO" id="GO:0016263">
    <property type="term" value="F:glycoprotein-N-acetylgalactosamine 3-beta-galactosyltransferase activity"/>
    <property type="evidence" value="ECO:0007669"/>
    <property type="project" value="UniProtKB-EC"/>
</dbReference>
<comment type="caution">
    <text evidence="15">The sequence shown here is derived from an EMBL/GenBank/DDBJ whole genome shotgun (WGS) entry which is preliminary data.</text>
</comment>
<dbReference type="Pfam" id="PF02434">
    <property type="entry name" value="Fringe"/>
    <property type="match status" value="1"/>
</dbReference>
<organism evidence="15 16">
    <name type="scientific">Cylindrotheca closterium</name>
    <dbReference type="NCBI Taxonomy" id="2856"/>
    <lineage>
        <taxon>Eukaryota</taxon>
        <taxon>Sar</taxon>
        <taxon>Stramenopiles</taxon>
        <taxon>Ochrophyta</taxon>
        <taxon>Bacillariophyta</taxon>
        <taxon>Bacillariophyceae</taxon>
        <taxon>Bacillariophycidae</taxon>
        <taxon>Bacillariales</taxon>
        <taxon>Bacillariaceae</taxon>
        <taxon>Cylindrotheca</taxon>
    </lineage>
</organism>
<dbReference type="InterPro" id="IPR003378">
    <property type="entry name" value="Fringe-like_glycosylTrfase"/>
</dbReference>
<name>A0AAD2GBL4_9STRA</name>
<sequence length="444" mass="50719">MVNRKQIQAIVGGVIALYLATWLFVILYFHAIVSTTHDSSNTNNSQDQDQTIEQRSLGRESISKKNNSNNAVENPWYGWQPEISSSMECSWRECMKEKHTCNTCRDSKLDMAVAGDASIDPGKDWVPDVTMLHRMFLDGQDSNGNPWPPSLDDELCEDIGSFGGKADGNKQLIDLVPIKGARFAKTPGKNDKVLCMVYTMEENHATNIRAMRETWASGCDGFLAFSTKTDARIPAISIEHDGREEYNNMWQKSRSMWKFVGKHYQADFDWFYIGGEDLLVIPQNLKNYLGTHDPNKGYFLGRRFKGGGSGTYFNSGGAGYALSRASLQCIMEHFEEPVCRPDTHTPMEDVMIAQCLEKACNISIFDTRDEQKRERFHPFAPQLHYVWQHPKPPNHDWYEDYNKEWGIGLGKDCCAPDSVSFHYIKKPAMVRHLFHYLHNCNRNI</sequence>
<evidence type="ECO:0000256" key="9">
    <source>
        <dbReference type="ARBA" id="ARBA00022968"/>
    </source>
</evidence>
<dbReference type="PANTHER" id="PTHR23033:SF14">
    <property type="entry name" value="GLYCOPROTEIN-N-ACETYLGALACTOSAMINE 3-BETA-GALACTOSYLTRANSFERASE 1-RELATED"/>
    <property type="match status" value="1"/>
</dbReference>
<dbReference type="AlphaFoldDB" id="A0AAD2GBL4"/>
<dbReference type="PANTHER" id="PTHR23033">
    <property type="entry name" value="BETA1,3-GALACTOSYLTRANSFERASE"/>
    <property type="match status" value="1"/>
</dbReference>
<comment type="pathway">
    <text evidence="2">Protein modification; protein glycosylation.</text>
</comment>
<comment type="similarity">
    <text evidence="3">Belongs to the glycosyltransferase 31 family. Beta3-Gal-T subfamily.</text>
</comment>
<evidence type="ECO:0000256" key="2">
    <source>
        <dbReference type="ARBA" id="ARBA00004922"/>
    </source>
</evidence>
<feature type="compositionally biased region" description="Low complexity" evidence="12">
    <location>
        <begin position="38"/>
        <end position="51"/>
    </location>
</feature>
<keyword evidence="7 13" id="KW-0812">Transmembrane</keyword>
<accession>A0AAD2GBL4</accession>
<dbReference type="EC" id="2.4.1.122" evidence="4"/>
<evidence type="ECO:0000256" key="7">
    <source>
        <dbReference type="ARBA" id="ARBA00022692"/>
    </source>
</evidence>
<feature type="transmembrane region" description="Helical" evidence="13">
    <location>
        <begin position="7"/>
        <end position="31"/>
    </location>
</feature>
<evidence type="ECO:0000256" key="3">
    <source>
        <dbReference type="ARBA" id="ARBA00006462"/>
    </source>
</evidence>
<dbReference type="GO" id="GO:0000166">
    <property type="term" value="F:nucleotide binding"/>
    <property type="evidence" value="ECO:0007669"/>
    <property type="project" value="UniProtKB-KW"/>
</dbReference>
<dbReference type="Gene3D" id="3.90.550.50">
    <property type="match status" value="1"/>
</dbReference>
<evidence type="ECO:0000256" key="5">
    <source>
        <dbReference type="ARBA" id="ARBA00022676"/>
    </source>
</evidence>
<dbReference type="GO" id="GO:0016020">
    <property type="term" value="C:membrane"/>
    <property type="evidence" value="ECO:0007669"/>
    <property type="project" value="UniProtKB-SubCell"/>
</dbReference>
<dbReference type="InterPro" id="IPR026050">
    <property type="entry name" value="C1GALT1/C1GALT1_chp1"/>
</dbReference>
<evidence type="ECO:0000256" key="1">
    <source>
        <dbReference type="ARBA" id="ARBA00004606"/>
    </source>
</evidence>
<keyword evidence="6" id="KW-0808">Transferase</keyword>
<evidence type="ECO:0000256" key="13">
    <source>
        <dbReference type="SAM" id="Phobius"/>
    </source>
</evidence>
<evidence type="ECO:0000259" key="14">
    <source>
        <dbReference type="Pfam" id="PF02434"/>
    </source>
</evidence>
<comment type="subcellular location">
    <subcellularLocation>
        <location evidence="1">Membrane</location>
        <topology evidence="1">Single-pass type II membrane protein</topology>
    </subcellularLocation>
</comment>
<keyword evidence="11 13" id="KW-0472">Membrane</keyword>
<proteinExistence type="inferred from homology"/>
<evidence type="ECO:0000313" key="16">
    <source>
        <dbReference type="Proteomes" id="UP001295423"/>
    </source>
</evidence>
<dbReference type="Proteomes" id="UP001295423">
    <property type="component" value="Unassembled WGS sequence"/>
</dbReference>
<evidence type="ECO:0000256" key="12">
    <source>
        <dbReference type="SAM" id="MobiDB-lite"/>
    </source>
</evidence>
<keyword evidence="9" id="KW-0735">Signal-anchor</keyword>
<keyword evidence="5" id="KW-0328">Glycosyltransferase</keyword>
<dbReference type="EMBL" id="CAKOGP040002413">
    <property type="protein sequence ID" value="CAJ1968930.1"/>
    <property type="molecule type" value="Genomic_DNA"/>
</dbReference>
<evidence type="ECO:0000313" key="15">
    <source>
        <dbReference type="EMBL" id="CAJ1968930.1"/>
    </source>
</evidence>
<reference evidence="15" key="1">
    <citation type="submission" date="2023-08" db="EMBL/GenBank/DDBJ databases">
        <authorList>
            <person name="Audoor S."/>
            <person name="Bilcke G."/>
        </authorList>
    </citation>
    <scope>NUCLEOTIDE SEQUENCE</scope>
</reference>
<evidence type="ECO:0000256" key="10">
    <source>
        <dbReference type="ARBA" id="ARBA00022989"/>
    </source>
</evidence>
<evidence type="ECO:0000256" key="8">
    <source>
        <dbReference type="ARBA" id="ARBA00022741"/>
    </source>
</evidence>
<evidence type="ECO:0000256" key="6">
    <source>
        <dbReference type="ARBA" id="ARBA00022679"/>
    </source>
</evidence>
<evidence type="ECO:0000256" key="4">
    <source>
        <dbReference type="ARBA" id="ARBA00012557"/>
    </source>
</evidence>
<feature type="domain" description="Fringe-like glycosyltransferase" evidence="14">
    <location>
        <begin position="190"/>
        <end position="366"/>
    </location>
</feature>